<feature type="domain" description="CHAT" evidence="1">
    <location>
        <begin position="47"/>
        <end position="303"/>
    </location>
</feature>
<dbReference type="SUPFAM" id="SSF52540">
    <property type="entry name" value="P-loop containing nucleoside triphosphate hydrolases"/>
    <property type="match status" value="1"/>
</dbReference>
<dbReference type="InterPro" id="IPR027417">
    <property type="entry name" value="P-loop_NTPase"/>
</dbReference>
<organism evidence="3 4">
    <name type="scientific">Ktedonospora formicarum</name>
    <dbReference type="NCBI Taxonomy" id="2778364"/>
    <lineage>
        <taxon>Bacteria</taxon>
        <taxon>Bacillati</taxon>
        <taxon>Chloroflexota</taxon>
        <taxon>Ktedonobacteria</taxon>
        <taxon>Ktedonobacterales</taxon>
        <taxon>Ktedonobacteraceae</taxon>
        <taxon>Ktedonospora</taxon>
    </lineage>
</organism>
<dbReference type="GO" id="GO:0016887">
    <property type="term" value="F:ATP hydrolysis activity"/>
    <property type="evidence" value="ECO:0007669"/>
    <property type="project" value="InterPro"/>
</dbReference>
<name>A0A8J3ICQ7_9CHLR</name>
<dbReference type="PANTHER" id="PTHR47691">
    <property type="entry name" value="REGULATOR-RELATED"/>
    <property type="match status" value="1"/>
</dbReference>
<dbReference type="AlphaFoldDB" id="A0A8J3ICQ7"/>
<reference evidence="3" key="1">
    <citation type="submission" date="2020-10" db="EMBL/GenBank/DDBJ databases">
        <title>Taxonomic study of unclassified bacteria belonging to the class Ktedonobacteria.</title>
        <authorList>
            <person name="Yabe S."/>
            <person name="Wang C.M."/>
            <person name="Zheng Y."/>
            <person name="Sakai Y."/>
            <person name="Cavaletti L."/>
            <person name="Monciardini P."/>
            <person name="Donadio S."/>
        </authorList>
    </citation>
    <scope>NUCLEOTIDE SEQUENCE</scope>
    <source>
        <strain evidence="3">SOSP1-1</strain>
    </source>
</reference>
<dbReference type="PANTHER" id="PTHR47691:SF3">
    <property type="entry name" value="HTH-TYPE TRANSCRIPTIONAL REGULATOR RV0890C-RELATED"/>
    <property type="match status" value="1"/>
</dbReference>
<dbReference type="InterPro" id="IPR024983">
    <property type="entry name" value="CHAT_dom"/>
</dbReference>
<dbReference type="Pfam" id="PF13401">
    <property type="entry name" value="AAA_22"/>
    <property type="match status" value="1"/>
</dbReference>
<dbReference type="Pfam" id="PF12770">
    <property type="entry name" value="CHAT"/>
    <property type="match status" value="1"/>
</dbReference>
<comment type="caution">
    <text evidence="3">The sequence shown here is derived from an EMBL/GenBank/DDBJ whole genome shotgun (WGS) entry which is preliminary data.</text>
</comment>
<feature type="domain" description="ORC1/DEAH AAA+ ATPase" evidence="2">
    <location>
        <begin position="369"/>
        <end position="469"/>
    </location>
</feature>
<evidence type="ECO:0000259" key="2">
    <source>
        <dbReference type="Pfam" id="PF13401"/>
    </source>
</evidence>
<dbReference type="Gene3D" id="3.40.50.300">
    <property type="entry name" value="P-loop containing nucleotide triphosphate hydrolases"/>
    <property type="match status" value="1"/>
</dbReference>
<evidence type="ECO:0000259" key="1">
    <source>
        <dbReference type="Pfam" id="PF12770"/>
    </source>
</evidence>
<evidence type="ECO:0000313" key="3">
    <source>
        <dbReference type="EMBL" id="GHO49714.1"/>
    </source>
</evidence>
<protein>
    <recommendedName>
        <fullName evidence="5">CHAT domain-containing protein</fullName>
    </recommendedName>
</protein>
<dbReference type="EMBL" id="BNJF01000006">
    <property type="protein sequence ID" value="GHO49714.1"/>
    <property type="molecule type" value="Genomic_DNA"/>
</dbReference>
<dbReference type="InterPro" id="IPR049945">
    <property type="entry name" value="AAA_22"/>
</dbReference>
<evidence type="ECO:0008006" key="5">
    <source>
        <dbReference type="Google" id="ProtNLM"/>
    </source>
</evidence>
<gene>
    <name evidence="3" type="ORF">KSX_78770</name>
</gene>
<sequence>MELVLTQRKDYQVHVTCDNHTSHTFDLQPLRLLGHWFERITHDPIRYGQLLFRALFPTDSLARQSLNTRPERIVLVATDDDLDTLPWEYLYGPTGFLVLEVPFVRGLPIEQRLSPPVLETALHIVAVPSNPLSPLVEPLNIDAEWEYLKESIDPLPFNITLERVRPPTLQQVRSLLANTHQRVLHFMGHGGQVKDGAFLHFEKENGDLDLVDTEQLISRIRDTTFLITLNACVSASPGPTAFSNLAASLVKANVPYALGMRFRIYDDDALVFSRIFYTELAQGASVEEALLRSRRCLAKRPRTWTVGVPVLYTSLATPTGGFVQRAGTPYIDEHQPRIEVSSIARAIGTFQGRTDDLKRLGNLLTGNNRPRILTICGSGGQGKTSLAREAIERFAYAWSGGVWGIMLDPLPDRPRFVNELAQFLGIDIQEIPHLEDLERQILRSLASRRILLVLDNAETLVEAIETNNSQAILLTQFLQQLANTSVNLLINSRIQLGWPNEITHELGA</sequence>
<accession>A0A8J3ICQ7</accession>
<proteinExistence type="predicted"/>
<keyword evidence="4" id="KW-1185">Reference proteome</keyword>
<dbReference type="RefSeq" id="WP_220198823.1">
    <property type="nucleotide sequence ID" value="NZ_BNJF01000006.1"/>
</dbReference>
<evidence type="ECO:0000313" key="4">
    <source>
        <dbReference type="Proteomes" id="UP000612362"/>
    </source>
</evidence>
<dbReference type="Proteomes" id="UP000612362">
    <property type="component" value="Unassembled WGS sequence"/>
</dbReference>